<evidence type="ECO:0000256" key="3">
    <source>
        <dbReference type="ARBA" id="ARBA00022801"/>
    </source>
</evidence>
<evidence type="ECO:0000256" key="1">
    <source>
        <dbReference type="ARBA" id="ARBA00005750"/>
    </source>
</evidence>
<dbReference type="InterPro" id="IPR016195">
    <property type="entry name" value="Pol/histidinol_Pase-like"/>
</dbReference>
<dbReference type="PANTHER" id="PTHR39181">
    <property type="entry name" value="TYROSINE-PROTEIN PHOSPHATASE YWQE"/>
    <property type="match status" value="1"/>
</dbReference>
<organism evidence="5 6">
    <name type="scientific">Flavobacterium cheongpyeongense</name>
    <dbReference type="NCBI Taxonomy" id="2212651"/>
    <lineage>
        <taxon>Bacteria</taxon>
        <taxon>Pseudomonadati</taxon>
        <taxon>Bacteroidota</taxon>
        <taxon>Flavobacteriia</taxon>
        <taxon>Flavobacteriales</taxon>
        <taxon>Flavobacteriaceae</taxon>
        <taxon>Flavobacterium</taxon>
    </lineage>
</organism>
<keyword evidence="3" id="KW-0378">Hydrolase</keyword>
<sequence>MLSFFKQKPYLKDLLSGDYIDIHSHLLPGIDDGAKTLSDTVRLIGSLEKIGVSQFITTPHISHYIWNNSPKKIQDNHTETSKLLTGENITKPFLAAAEYFMDDWFEKHFKNEKLLTLKDNYVLVEMSYMNAPIQLYQILFDLQVAGYKPVLAHPERYLFYHKNFIEYERLKKAGCLFQLNLLAVAGYYGEEIAKISEQLLKNGMYDFTGTDVHHDNHIAAFEQRVKINSTEELKKIISNNQFFKF</sequence>
<dbReference type="PIRSF" id="PIRSF016557">
    <property type="entry name" value="Caps_synth_CpsB"/>
    <property type="match status" value="1"/>
</dbReference>
<evidence type="ECO:0000313" key="5">
    <source>
        <dbReference type="EMBL" id="PXY42866.1"/>
    </source>
</evidence>
<evidence type="ECO:0000313" key="6">
    <source>
        <dbReference type="Proteomes" id="UP000247903"/>
    </source>
</evidence>
<accession>A0A2V4BV11</accession>
<dbReference type="AlphaFoldDB" id="A0A2V4BV11"/>
<dbReference type="Proteomes" id="UP000247903">
    <property type="component" value="Unassembled WGS sequence"/>
</dbReference>
<protein>
    <recommendedName>
        <fullName evidence="2">protein-tyrosine-phosphatase</fullName>
        <ecNumber evidence="2">3.1.3.48</ecNumber>
    </recommendedName>
</protein>
<dbReference type="OrthoDB" id="9788539at2"/>
<dbReference type="GO" id="GO:0030145">
    <property type="term" value="F:manganese ion binding"/>
    <property type="evidence" value="ECO:0007669"/>
    <property type="project" value="InterPro"/>
</dbReference>
<dbReference type="EMBL" id="QJHK01000001">
    <property type="protein sequence ID" value="PXY42866.1"/>
    <property type="molecule type" value="Genomic_DNA"/>
</dbReference>
<proteinExistence type="inferred from homology"/>
<reference evidence="5 6" key="1">
    <citation type="submission" date="2018-05" db="EMBL/GenBank/DDBJ databases">
        <title>Flavobacterium sp. strain IMCC34759, incomplete genome.</title>
        <authorList>
            <person name="Joung Y."/>
            <person name="Cho J."/>
        </authorList>
    </citation>
    <scope>NUCLEOTIDE SEQUENCE [LARGE SCALE GENOMIC DNA]</scope>
    <source>
        <strain evidence="5 6">IMCC34759</strain>
    </source>
</reference>
<gene>
    <name evidence="5" type="ORF">DMB65_00600</name>
</gene>
<dbReference type="PANTHER" id="PTHR39181:SF1">
    <property type="entry name" value="TYROSINE-PROTEIN PHOSPHATASE YWQE"/>
    <property type="match status" value="1"/>
</dbReference>
<comment type="catalytic activity">
    <reaction evidence="4">
        <text>O-phospho-L-tyrosyl-[protein] + H2O = L-tyrosyl-[protein] + phosphate</text>
        <dbReference type="Rhea" id="RHEA:10684"/>
        <dbReference type="Rhea" id="RHEA-COMP:10136"/>
        <dbReference type="Rhea" id="RHEA-COMP:20101"/>
        <dbReference type="ChEBI" id="CHEBI:15377"/>
        <dbReference type="ChEBI" id="CHEBI:43474"/>
        <dbReference type="ChEBI" id="CHEBI:46858"/>
        <dbReference type="ChEBI" id="CHEBI:61978"/>
        <dbReference type="EC" id="3.1.3.48"/>
    </reaction>
</comment>
<dbReference type="SUPFAM" id="SSF89550">
    <property type="entry name" value="PHP domain-like"/>
    <property type="match status" value="1"/>
</dbReference>
<comment type="similarity">
    <text evidence="1">Belongs to the metallo-dependent hydrolases superfamily. CpsB/CapC family.</text>
</comment>
<dbReference type="GO" id="GO:0004725">
    <property type="term" value="F:protein tyrosine phosphatase activity"/>
    <property type="evidence" value="ECO:0007669"/>
    <property type="project" value="UniProtKB-EC"/>
</dbReference>
<evidence type="ECO:0000256" key="4">
    <source>
        <dbReference type="ARBA" id="ARBA00051722"/>
    </source>
</evidence>
<name>A0A2V4BV11_9FLAO</name>
<dbReference type="Pfam" id="PF19567">
    <property type="entry name" value="CpsB_CapC"/>
    <property type="match status" value="1"/>
</dbReference>
<evidence type="ECO:0000256" key="2">
    <source>
        <dbReference type="ARBA" id="ARBA00013064"/>
    </source>
</evidence>
<keyword evidence="6" id="KW-1185">Reference proteome</keyword>
<comment type="caution">
    <text evidence="5">The sequence shown here is derived from an EMBL/GenBank/DDBJ whole genome shotgun (WGS) entry which is preliminary data.</text>
</comment>
<dbReference type="InterPro" id="IPR016667">
    <property type="entry name" value="Caps_polysacc_synth_CpsB/CapC"/>
</dbReference>
<dbReference type="EC" id="3.1.3.48" evidence="2"/>
<dbReference type="RefSeq" id="WP_110305041.1">
    <property type="nucleotide sequence ID" value="NZ_QJHK01000001.1"/>
</dbReference>
<dbReference type="Gene3D" id="3.20.20.140">
    <property type="entry name" value="Metal-dependent hydrolases"/>
    <property type="match status" value="1"/>
</dbReference>